<keyword evidence="3" id="KW-1185">Reference proteome</keyword>
<evidence type="ECO:0000313" key="3">
    <source>
        <dbReference type="Proteomes" id="UP000809789"/>
    </source>
</evidence>
<accession>A0A8K0KZS1</accession>
<evidence type="ECO:0000313" key="2">
    <source>
        <dbReference type="EMBL" id="KAG8624865.1"/>
    </source>
</evidence>
<organism evidence="2 3">
    <name type="scientific">Elsinoe batatas</name>
    <dbReference type="NCBI Taxonomy" id="2601811"/>
    <lineage>
        <taxon>Eukaryota</taxon>
        <taxon>Fungi</taxon>
        <taxon>Dikarya</taxon>
        <taxon>Ascomycota</taxon>
        <taxon>Pezizomycotina</taxon>
        <taxon>Dothideomycetes</taxon>
        <taxon>Dothideomycetidae</taxon>
        <taxon>Myriangiales</taxon>
        <taxon>Elsinoaceae</taxon>
        <taxon>Elsinoe</taxon>
    </lineage>
</organism>
<dbReference type="Proteomes" id="UP000809789">
    <property type="component" value="Unassembled WGS sequence"/>
</dbReference>
<protein>
    <submittedName>
        <fullName evidence="2">Uncharacterized protein</fullName>
    </submittedName>
</protein>
<sequence length="290" mass="31430">MNPTGGKPLLQSQAPYVGPARRAARKVSEKLGARNLSGRFQQAQQRARARLPSAFRREETPVDDILPDHAPPAAHPPAPAAIKDILPDDAPLAPSTPPAPSSATATGKNFLSDHAPPPTATAMTDLVGFAPISSGASTPMGPPSPASVAATNDWNPLARYPSSTPPRSFTPLSMWNKGPGVTERDPFGRHGPFPASLLWQYDGDYEDDLWDAMCKFRNRKIENQALDDRASVDTQELLAQVYAEEPAPKRRDSLPVPYATQQADKQRRRPVFPRTESAPTIVMTAVFSEK</sequence>
<dbReference type="OrthoDB" id="10369911at2759"/>
<dbReference type="AlphaFoldDB" id="A0A8K0KZS1"/>
<dbReference type="EMBL" id="JAESVG020000008">
    <property type="protein sequence ID" value="KAG8624865.1"/>
    <property type="molecule type" value="Genomic_DNA"/>
</dbReference>
<reference evidence="2" key="1">
    <citation type="submission" date="2021-07" db="EMBL/GenBank/DDBJ databases">
        <title>Elsinoe batatas strain:CRI-CJ2 Genome sequencing and assembly.</title>
        <authorList>
            <person name="Huang L."/>
        </authorList>
    </citation>
    <scope>NUCLEOTIDE SEQUENCE</scope>
    <source>
        <strain evidence="2">CRI-CJ2</strain>
    </source>
</reference>
<feature type="compositionally biased region" description="Pro residues" evidence="1">
    <location>
        <begin position="69"/>
        <end position="79"/>
    </location>
</feature>
<name>A0A8K0KZS1_9PEZI</name>
<feature type="region of interest" description="Disordered" evidence="1">
    <location>
        <begin position="1"/>
        <end position="122"/>
    </location>
</feature>
<comment type="caution">
    <text evidence="2">The sequence shown here is derived from an EMBL/GenBank/DDBJ whole genome shotgun (WGS) entry which is preliminary data.</text>
</comment>
<feature type="region of interest" description="Disordered" evidence="1">
    <location>
        <begin position="244"/>
        <end position="275"/>
    </location>
</feature>
<evidence type="ECO:0000256" key="1">
    <source>
        <dbReference type="SAM" id="MobiDB-lite"/>
    </source>
</evidence>
<proteinExistence type="predicted"/>
<gene>
    <name evidence="2" type="ORF">KVT40_006616</name>
</gene>